<dbReference type="Gene3D" id="4.10.240.10">
    <property type="entry name" value="Zn(2)-C6 fungal-type DNA-binding domain"/>
    <property type="match status" value="1"/>
</dbReference>
<feature type="region of interest" description="Disordered" evidence="4">
    <location>
        <begin position="103"/>
        <end position="146"/>
    </location>
</feature>
<evidence type="ECO:0000259" key="5">
    <source>
        <dbReference type="PROSITE" id="PS50048"/>
    </source>
</evidence>
<dbReference type="InterPro" id="IPR007219">
    <property type="entry name" value="XnlR_reg_dom"/>
</dbReference>
<dbReference type="PROSITE" id="PS50048">
    <property type="entry name" value="ZN2_CY6_FUNGAL_2"/>
    <property type="match status" value="1"/>
</dbReference>
<keyword evidence="3" id="KW-0539">Nucleus</keyword>
<reference evidence="6" key="1">
    <citation type="submission" date="2017-08" db="EMBL/GenBank/DDBJ databases">
        <authorList>
            <person name="Cuomo C."/>
            <person name="Billmyre B."/>
            <person name="Heitman J."/>
        </authorList>
    </citation>
    <scope>NUCLEOTIDE SEQUENCE</scope>
    <source>
        <strain evidence="6">CBS 12478</strain>
    </source>
</reference>
<dbReference type="Pfam" id="PF04082">
    <property type="entry name" value="Fungal_trans"/>
    <property type="match status" value="1"/>
</dbReference>
<dbReference type="SUPFAM" id="SSF57701">
    <property type="entry name" value="Zn2/Cys6 DNA-binding domain"/>
    <property type="match status" value="1"/>
</dbReference>
<feature type="domain" description="Zn(2)-C6 fungal-type" evidence="5">
    <location>
        <begin position="7"/>
        <end position="36"/>
    </location>
</feature>
<dbReference type="SMART" id="SM00066">
    <property type="entry name" value="GAL4"/>
    <property type="match status" value="1"/>
</dbReference>
<gene>
    <name evidence="6" type="ORF">CI109_106714</name>
</gene>
<dbReference type="SMART" id="SM00906">
    <property type="entry name" value="Fungal_trans"/>
    <property type="match status" value="1"/>
</dbReference>
<sequence>MSRIKQSCTECRRRKIKCNRQIPCDMCVSRGEEDQCEEQVITRISGDRSFPRMKDFRILAARVAELEAHVTILRDGGERPLNGTRQRSHSQLIPVAYGDDMDISYDNEGSASPSRGPLPSTSPPNRPFPTDQHWSTTALPTDRSHEGADSAALLLEDFAMGHVVNQERAGKRQGPTISNQLYQAIGKAISILPDSDRSLFLLNFFVLHVPSYMEEFRRFAALPKDRMTMEVRSEWLSVHLVVLCLSLHLLGDNERQVLGVRGDQWQDIAKGLFLASRDILFASDFLTHHSLEHLQCIVLQGDNADGAADAHWALIGSAVKIAQNLGLHRLGNEDVGLETSWPKPWQDPLKREIGRRVWWNIVYLDWSHALSHGMTYCVHSKQNFTAFPSNVDDTDITHQSVPTPKPLAEYTTSSYTIYRLRFLVLYKEHIDHLVDKQPADYAFILRLDARLVALCDSLPSHFREDEEARRLASVLKLPHIIAESIAIRMIAANRLLRLHRPYLIGGYTDPKYRRSSHQCVSSARTILALYETLRVTAPSMMSYWLVLFYEFAAAVVIFIHICNCEPGEREESHLILLRALDVLKGARGVSAAARNATSILESLLTAWSSLTAEEGVRPMNGQSRVDDEIKEETLFRKIVRRVLGSTALPEIPLHSTTRDQSATPAQSQNTVLPPTPRTSIPVESLPVIQPETLALDGMWQGAVHGHATVQQQQDFDLGTWSDLGIASNNDFDIYGVTTSTQGHEQELEHFLASITS</sequence>
<dbReference type="InterPro" id="IPR050613">
    <property type="entry name" value="Sec_Metabolite_Reg"/>
</dbReference>
<dbReference type="GO" id="GO:0000981">
    <property type="term" value="F:DNA-binding transcription factor activity, RNA polymerase II-specific"/>
    <property type="evidence" value="ECO:0007669"/>
    <property type="project" value="InterPro"/>
</dbReference>
<dbReference type="GO" id="GO:0006351">
    <property type="term" value="P:DNA-templated transcription"/>
    <property type="evidence" value="ECO:0007669"/>
    <property type="project" value="InterPro"/>
</dbReference>
<evidence type="ECO:0000256" key="2">
    <source>
        <dbReference type="ARBA" id="ARBA00022723"/>
    </source>
</evidence>
<dbReference type="Pfam" id="PF00172">
    <property type="entry name" value="Zn_clus"/>
    <property type="match status" value="1"/>
</dbReference>
<evidence type="ECO:0000256" key="4">
    <source>
        <dbReference type="SAM" id="MobiDB-lite"/>
    </source>
</evidence>
<dbReference type="GO" id="GO:0003677">
    <property type="term" value="F:DNA binding"/>
    <property type="evidence" value="ECO:0007669"/>
    <property type="project" value="InterPro"/>
</dbReference>
<evidence type="ECO:0000256" key="1">
    <source>
        <dbReference type="ARBA" id="ARBA00004123"/>
    </source>
</evidence>
<dbReference type="CDD" id="cd12148">
    <property type="entry name" value="fungal_TF_MHR"/>
    <property type="match status" value="1"/>
</dbReference>
<accession>A0AAJ8N075</accession>
<dbReference type="PROSITE" id="PS00463">
    <property type="entry name" value="ZN2_CY6_FUNGAL_1"/>
    <property type="match status" value="1"/>
</dbReference>
<organism evidence="6 7">
    <name type="scientific">Kwoniella shandongensis</name>
    <dbReference type="NCBI Taxonomy" id="1734106"/>
    <lineage>
        <taxon>Eukaryota</taxon>
        <taxon>Fungi</taxon>
        <taxon>Dikarya</taxon>
        <taxon>Basidiomycota</taxon>
        <taxon>Agaricomycotina</taxon>
        <taxon>Tremellomycetes</taxon>
        <taxon>Tremellales</taxon>
        <taxon>Cryptococcaceae</taxon>
        <taxon>Kwoniella</taxon>
    </lineage>
</organism>
<evidence type="ECO:0000256" key="3">
    <source>
        <dbReference type="ARBA" id="ARBA00023242"/>
    </source>
</evidence>
<comment type="subcellular location">
    <subcellularLocation>
        <location evidence="1">Nucleus</location>
    </subcellularLocation>
</comment>
<dbReference type="EMBL" id="CP144063">
    <property type="protein sequence ID" value="WWD22223.1"/>
    <property type="molecule type" value="Genomic_DNA"/>
</dbReference>
<dbReference type="PANTHER" id="PTHR31001">
    <property type="entry name" value="UNCHARACTERIZED TRANSCRIPTIONAL REGULATORY PROTEIN"/>
    <property type="match status" value="1"/>
</dbReference>
<dbReference type="GO" id="GO:0008270">
    <property type="term" value="F:zinc ion binding"/>
    <property type="evidence" value="ECO:0007669"/>
    <property type="project" value="InterPro"/>
</dbReference>
<evidence type="ECO:0000313" key="6">
    <source>
        <dbReference type="EMBL" id="WWD22223.1"/>
    </source>
</evidence>
<evidence type="ECO:0000313" key="7">
    <source>
        <dbReference type="Proteomes" id="UP000322225"/>
    </source>
</evidence>
<dbReference type="CDD" id="cd00067">
    <property type="entry name" value="GAL4"/>
    <property type="match status" value="1"/>
</dbReference>
<keyword evidence="7" id="KW-1185">Reference proteome</keyword>
<dbReference type="AlphaFoldDB" id="A0AAJ8N075"/>
<dbReference type="GO" id="GO:0005634">
    <property type="term" value="C:nucleus"/>
    <property type="evidence" value="ECO:0007669"/>
    <property type="project" value="UniProtKB-SubCell"/>
</dbReference>
<dbReference type="Proteomes" id="UP000322225">
    <property type="component" value="Chromosome 13"/>
</dbReference>
<reference evidence="6" key="2">
    <citation type="submission" date="2024-01" db="EMBL/GenBank/DDBJ databases">
        <title>Comparative genomics of Cryptococcus and Kwoniella reveals pathogenesis evolution and contrasting modes of karyotype evolution via chromosome fusion or intercentromeric recombination.</title>
        <authorList>
            <person name="Coelho M.A."/>
            <person name="David-Palma M."/>
            <person name="Shea T."/>
            <person name="Bowers K."/>
            <person name="McGinley-Smith S."/>
            <person name="Mohammad A.W."/>
            <person name="Gnirke A."/>
            <person name="Yurkov A.M."/>
            <person name="Nowrousian M."/>
            <person name="Sun S."/>
            <person name="Cuomo C.A."/>
            <person name="Heitman J."/>
        </authorList>
    </citation>
    <scope>NUCLEOTIDE SEQUENCE</scope>
    <source>
        <strain evidence="6">CBS 12478</strain>
    </source>
</reference>
<name>A0AAJ8N075_9TREE</name>
<dbReference type="KEGG" id="ksn:43586331"/>
<protein>
    <recommendedName>
        <fullName evidence="5">Zn(2)-C6 fungal-type domain-containing protein</fullName>
    </recommendedName>
</protein>
<keyword evidence="2" id="KW-0479">Metal-binding</keyword>
<dbReference type="RefSeq" id="XP_065823968.1">
    <property type="nucleotide sequence ID" value="XM_065967896.1"/>
</dbReference>
<feature type="region of interest" description="Disordered" evidence="4">
    <location>
        <begin position="650"/>
        <end position="680"/>
    </location>
</feature>
<dbReference type="PANTHER" id="PTHR31001:SF76">
    <property type="entry name" value="ZN(2)-C6 FUNGAL-TYPE DOMAIN-CONTAINING PROTEIN"/>
    <property type="match status" value="1"/>
</dbReference>
<proteinExistence type="predicted"/>
<dbReference type="GeneID" id="43586331"/>
<dbReference type="InterPro" id="IPR036864">
    <property type="entry name" value="Zn2-C6_fun-type_DNA-bd_sf"/>
</dbReference>
<feature type="compositionally biased region" description="Polar residues" evidence="4">
    <location>
        <begin position="654"/>
        <end position="672"/>
    </location>
</feature>
<dbReference type="InterPro" id="IPR001138">
    <property type="entry name" value="Zn2Cys6_DnaBD"/>
</dbReference>